<dbReference type="GO" id="GO:0010605">
    <property type="term" value="P:negative regulation of macromolecule metabolic process"/>
    <property type="evidence" value="ECO:0007669"/>
    <property type="project" value="UniProtKB-ARBA"/>
</dbReference>
<dbReference type="GO" id="GO:0016705">
    <property type="term" value="F:oxidoreductase activity, acting on paired donors, with incorporation or reduction of molecular oxygen"/>
    <property type="evidence" value="ECO:0007669"/>
    <property type="project" value="InterPro"/>
</dbReference>
<dbReference type="Gene3D" id="3.30.460.10">
    <property type="entry name" value="Beta Polymerase, domain 2"/>
    <property type="match status" value="1"/>
</dbReference>
<evidence type="ECO:0000256" key="4">
    <source>
        <dbReference type="ARBA" id="ARBA00012388"/>
    </source>
</evidence>
<dbReference type="Proteomes" id="UP000308768">
    <property type="component" value="Unassembled WGS sequence"/>
</dbReference>
<proteinExistence type="inferred from homology"/>
<dbReference type="EMBL" id="NAJN01000564">
    <property type="protein sequence ID" value="TKA71455.1"/>
    <property type="molecule type" value="Genomic_DNA"/>
</dbReference>
<dbReference type="InterPro" id="IPR017972">
    <property type="entry name" value="Cyt_P450_CS"/>
</dbReference>
<evidence type="ECO:0000256" key="5">
    <source>
        <dbReference type="ARBA" id="ARBA00022617"/>
    </source>
</evidence>
<reference evidence="14 15" key="1">
    <citation type="submission" date="2017-03" db="EMBL/GenBank/DDBJ databases">
        <title>Genomes of endolithic fungi from Antarctica.</title>
        <authorList>
            <person name="Coleine C."/>
            <person name="Masonjones S."/>
            <person name="Stajich J.E."/>
        </authorList>
    </citation>
    <scope>NUCLEOTIDE SEQUENCE [LARGE SCALE GENOMIC DNA]</scope>
    <source>
        <strain evidence="14 15">CCFEE 5187</strain>
    </source>
</reference>
<dbReference type="GO" id="GO:1990817">
    <property type="term" value="F:poly(A) RNA polymerase activity"/>
    <property type="evidence" value="ECO:0007669"/>
    <property type="project" value="UniProtKB-EC"/>
</dbReference>
<dbReference type="STRING" id="331657.A0A4U0XA96"/>
<dbReference type="Gene3D" id="1.10.1410.10">
    <property type="match status" value="1"/>
</dbReference>
<dbReference type="InterPro" id="IPR001128">
    <property type="entry name" value="Cyt_P450"/>
</dbReference>
<dbReference type="InterPro" id="IPR043519">
    <property type="entry name" value="NT_sf"/>
</dbReference>
<dbReference type="Pfam" id="PF00067">
    <property type="entry name" value="p450"/>
    <property type="match status" value="1"/>
</dbReference>
<comment type="cofactor">
    <cofactor evidence="1 11">
        <name>heme</name>
        <dbReference type="ChEBI" id="CHEBI:30413"/>
    </cofactor>
</comment>
<protein>
    <recommendedName>
        <fullName evidence="4">polynucleotide adenylyltransferase</fullName>
        <ecNumber evidence="4">2.7.7.19</ecNumber>
    </recommendedName>
</protein>
<evidence type="ECO:0000256" key="6">
    <source>
        <dbReference type="ARBA" id="ARBA00022723"/>
    </source>
</evidence>
<dbReference type="PANTHER" id="PTHR46206">
    <property type="entry name" value="CYTOCHROME P450"/>
    <property type="match status" value="1"/>
</dbReference>
<dbReference type="PROSITE" id="PS00086">
    <property type="entry name" value="CYTOCHROME_P450"/>
    <property type="match status" value="1"/>
</dbReference>
<feature type="domain" description="Poly(A) RNA polymerase mitochondrial-like central palm" evidence="13">
    <location>
        <begin position="18"/>
        <end position="151"/>
    </location>
</feature>
<dbReference type="AlphaFoldDB" id="A0A4U0XA96"/>
<dbReference type="PANTHER" id="PTHR46206:SF1">
    <property type="entry name" value="P450, PUTATIVE (EUROFUNG)-RELATED"/>
    <property type="match status" value="1"/>
</dbReference>
<keyword evidence="9 11" id="KW-0408">Iron</keyword>
<evidence type="ECO:0000256" key="8">
    <source>
        <dbReference type="ARBA" id="ARBA00023002"/>
    </source>
</evidence>
<evidence type="ECO:0000259" key="12">
    <source>
        <dbReference type="Pfam" id="PF03828"/>
    </source>
</evidence>
<dbReference type="EC" id="2.7.7.19" evidence="4"/>
<evidence type="ECO:0000256" key="11">
    <source>
        <dbReference type="PIRSR" id="PIRSR602403-1"/>
    </source>
</evidence>
<dbReference type="CDD" id="cd11041">
    <property type="entry name" value="CYP503A1-like"/>
    <property type="match status" value="1"/>
</dbReference>
<sequence length="779" mass="87123">MLHPSLETLEGFERLRVELEAFETWIKPTAAEHAAREAVIHDVFAFAKKIIPESSLELFGSHRTGLSVATSDIDFRIYQPDVGQGAGDRGPNLTKPSSRKLNTQRLRLLYSAMAEAEGFMVSAIRPLAKYPLMTVQHLDSGVDVQIVVSNDTVASREYIKKYLAQYPALGTVYMVIKMMLNVRGLSDVYHGGLGSYSIFMMVVASLELHYNNRRDDLAQHLLSFFSLYSKLDTSKMGVSVDPPMLFAKTPNGKPKLAEKQYGDATAAGRHQIGVVDPLQPYLFCLQDPADSLNDLGKRSYGIKHIQETIRVLHKRLLQRVACPSKESLLSPLVEVIIPREHIHWLIEQPDSVLDTKIVHTDLLALKYMSPTNGVFENFFHEDIVRRDLTRQLGALTADIGDELLAALGDQWGTDTEKWKDVCVYETVQEIVTRTSNRLIVGLPLCRNAAYLRAIKAFAQSFAVHSSVIRVLIPDLLKPLLAPLVAIPTQLNSHQCNKFVIPLVQERLAAMKRKQADPELKYEEPNDLVQWILNYAGEREQAAESEPANVAARIVILNFAAIHTSTFSFTNTLFDLLSTDPAAHYVDQLRAEAATTLADAGGVWSKAALARLVKADSVIRESLRYTGLGGRGLVREVMPKEGITLPSGQWVPQGTRVGAPIERIHHDERYYDHADAYEPLRFVEKGEKEREGARTTEEYLKSKTQALVTTSDTFVAFGHGRHACPGRFFAAQELKLLLAFIVQHYDIEPLAVRPPNLYVSDFTAPPFKATIRVRRRVVSL</sequence>
<dbReference type="Pfam" id="PF22600">
    <property type="entry name" value="MTPAP-like_central"/>
    <property type="match status" value="1"/>
</dbReference>
<dbReference type="InterPro" id="IPR002403">
    <property type="entry name" value="Cyt_P450_E_grp-IV"/>
</dbReference>
<comment type="similarity">
    <text evidence="3">Belongs to the cytochrome P450 family.</text>
</comment>
<dbReference type="GO" id="GO:0020037">
    <property type="term" value="F:heme binding"/>
    <property type="evidence" value="ECO:0007669"/>
    <property type="project" value="InterPro"/>
</dbReference>
<dbReference type="GO" id="GO:0005506">
    <property type="term" value="F:iron ion binding"/>
    <property type="evidence" value="ECO:0007669"/>
    <property type="project" value="InterPro"/>
</dbReference>
<evidence type="ECO:0000256" key="1">
    <source>
        <dbReference type="ARBA" id="ARBA00001971"/>
    </source>
</evidence>
<evidence type="ECO:0000259" key="13">
    <source>
        <dbReference type="Pfam" id="PF22600"/>
    </source>
</evidence>
<comment type="caution">
    <text evidence="14">The sequence shown here is derived from an EMBL/GenBank/DDBJ whole genome shotgun (WGS) entry which is preliminary data.</text>
</comment>
<accession>A0A4U0XA96</accession>
<keyword evidence="15" id="KW-1185">Reference proteome</keyword>
<dbReference type="GO" id="GO:0004497">
    <property type="term" value="F:monooxygenase activity"/>
    <property type="evidence" value="ECO:0007669"/>
    <property type="project" value="UniProtKB-KW"/>
</dbReference>
<keyword evidence="7" id="KW-0460">Magnesium</keyword>
<dbReference type="SUPFAM" id="SSF48264">
    <property type="entry name" value="Cytochrome P450"/>
    <property type="match status" value="1"/>
</dbReference>
<feature type="binding site" description="axial binding residue" evidence="11">
    <location>
        <position position="723"/>
    </location>
    <ligand>
        <name>heme</name>
        <dbReference type="ChEBI" id="CHEBI:30413"/>
    </ligand>
    <ligandPart>
        <name>Fe</name>
        <dbReference type="ChEBI" id="CHEBI:18248"/>
    </ligandPart>
</feature>
<keyword evidence="5 11" id="KW-0349">Heme</keyword>
<evidence type="ECO:0000256" key="3">
    <source>
        <dbReference type="ARBA" id="ARBA00010617"/>
    </source>
</evidence>
<dbReference type="SUPFAM" id="SSF81301">
    <property type="entry name" value="Nucleotidyltransferase"/>
    <property type="match status" value="1"/>
</dbReference>
<keyword evidence="10" id="KW-0503">Monooxygenase</keyword>
<evidence type="ECO:0000256" key="10">
    <source>
        <dbReference type="ARBA" id="ARBA00023033"/>
    </source>
</evidence>
<dbReference type="OrthoDB" id="1844152at2759"/>
<organism evidence="14 15">
    <name type="scientific">Cryomyces minteri</name>
    <dbReference type="NCBI Taxonomy" id="331657"/>
    <lineage>
        <taxon>Eukaryota</taxon>
        <taxon>Fungi</taxon>
        <taxon>Dikarya</taxon>
        <taxon>Ascomycota</taxon>
        <taxon>Pezizomycotina</taxon>
        <taxon>Dothideomycetes</taxon>
        <taxon>Dothideomycetes incertae sedis</taxon>
        <taxon>Cryomyces</taxon>
    </lineage>
</organism>
<evidence type="ECO:0000313" key="14">
    <source>
        <dbReference type="EMBL" id="TKA71455.1"/>
    </source>
</evidence>
<evidence type="ECO:0000256" key="9">
    <source>
        <dbReference type="ARBA" id="ARBA00023004"/>
    </source>
</evidence>
<dbReference type="InterPro" id="IPR002058">
    <property type="entry name" value="PAP_assoc"/>
</dbReference>
<dbReference type="InterPro" id="IPR036396">
    <property type="entry name" value="Cyt_P450_sf"/>
</dbReference>
<feature type="domain" description="PAP-associated" evidence="12">
    <location>
        <begin position="217"/>
        <end position="291"/>
    </location>
</feature>
<gene>
    <name evidence="14" type="ORF">B0A49_03808</name>
</gene>
<evidence type="ECO:0000313" key="15">
    <source>
        <dbReference type="Proteomes" id="UP000308768"/>
    </source>
</evidence>
<dbReference type="Pfam" id="PF03828">
    <property type="entry name" value="PAP_assoc"/>
    <property type="match status" value="1"/>
</dbReference>
<dbReference type="InterPro" id="IPR054708">
    <property type="entry name" value="MTPAP-like_central"/>
</dbReference>
<dbReference type="Gene3D" id="1.10.630.10">
    <property type="entry name" value="Cytochrome P450"/>
    <property type="match status" value="1"/>
</dbReference>
<keyword evidence="8" id="KW-0560">Oxidoreductase</keyword>
<name>A0A4U0XA96_9PEZI</name>
<evidence type="ECO:0000256" key="7">
    <source>
        <dbReference type="ARBA" id="ARBA00022842"/>
    </source>
</evidence>
<comment type="similarity">
    <text evidence="2">Belongs to the DNA polymerase type-B-like family.</text>
</comment>
<keyword evidence="6 11" id="KW-0479">Metal-binding</keyword>
<dbReference type="PRINTS" id="PR00465">
    <property type="entry name" value="EP450IV"/>
</dbReference>
<evidence type="ECO:0000256" key="2">
    <source>
        <dbReference type="ARBA" id="ARBA00008593"/>
    </source>
</evidence>
<dbReference type="SUPFAM" id="SSF81631">
    <property type="entry name" value="PAP/OAS1 substrate-binding domain"/>
    <property type="match status" value="1"/>
</dbReference>